<dbReference type="STRING" id="1188229.GlitD10_2983"/>
<evidence type="ECO:0000313" key="4">
    <source>
        <dbReference type="Proteomes" id="UP000180235"/>
    </source>
</evidence>
<dbReference type="KEGG" id="glt:GlitD10_2983"/>
<gene>
    <name evidence="3" type="ORF">GlitD10_2983</name>
</gene>
<feature type="chain" id="PRO_5009608768" description="DUF1400 domain-containing protein" evidence="1">
    <location>
        <begin position="26"/>
        <end position="184"/>
    </location>
</feature>
<dbReference type="RefSeq" id="WP_071455636.1">
    <property type="nucleotide sequence ID" value="NZ_CP017675.1"/>
</dbReference>
<evidence type="ECO:0000256" key="1">
    <source>
        <dbReference type="SAM" id="SignalP"/>
    </source>
</evidence>
<dbReference type="AlphaFoldDB" id="A0A1J0AHE1"/>
<feature type="domain" description="DUF1400" evidence="2">
    <location>
        <begin position="25"/>
        <end position="160"/>
    </location>
</feature>
<dbReference type="Pfam" id="PF07176">
    <property type="entry name" value="DUF1400"/>
    <property type="match status" value="1"/>
</dbReference>
<organism evidence="3 4">
    <name type="scientific">Gloeomargarita lithophora Alchichica-D10</name>
    <dbReference type="NCBI Taxonomy" id="1188229"/>
    <lineage>
        <taxon>Bacteria</taxon>
        <taxon>Bacillati</taxon>
        <taxon>Cyanobacteriota</taxon>
        <taxon>Cyanophyceae</taxon>
        <taxon>Gloeomargaritales</taxon>
        <taxon>Gloeomargaritaceae</taxon>
        <taxon>Gloeomargarita</taxon>
    </lineage>
</organism>
<evidence type="ECO:0000313" key="3">
    <source>
        <dbReference type="EMBL" id="APB35328.1"/>
    </source>
</evidence>
<dbReference type="InterPro" id="IPR010802">
    <property type="entry name" value="DUF1400"/>
</dbReference>
<keyword evidence="4" id="KW-1185">Reference proteome</keyword>
<reference evidence="3 4" key="1">
    <citation type="submission" date="2016-10" db="EMBL/GenBank/DDBJ databases">
        <title>Description of Gloeomargarita lithophora gen. nov., sp. nov., a thylakoid-bearing basal-branching cyanobacterium with intracellular carbonates, and proposal for Gloeomargaritales ord. nov.</title>
        <authorList>
            <person name="Moreira D."/>
            <person name="Tavera R."/>
            <person name="Benzerara K."/>
            <person name="Skouri-Panet F."/>
            <person name="Couradeau E."/>
            <person name="Gerard E."/>
            <person name="Loussert C."/>
            <person name="Novelo E."/>
            <person name="Zivanovic Y."/>
            <person name="Lopez-Garcia P."/>
        </authorList>
    </citation>
    <scope>NUCLEOTIDE SEQUENCE [LARGE SCALE GENOMIC DNA]</scope>
    <source>
        <strain evidence="3 4">D10</strain>
    </source>
</reference>
<keyword evidence="1" id="KW-0732">Signal</keyword>
<evidence type="ECO:0000259" key="2">
    <source>
        <dbReference type="Pfam" id="PF07176"/>
    </source>
</evidence>
<feature type="signal peptide" evidence="1">
    <location>
        <begin position="1"/>
        <end position="25"/>
    </location>
</feature>
<name>A0A1J0AHE1_9CYAN</name>
<proteinExistence type="predicted"/>
<accession>A0A1J0AHE1</accession>
<sequence length="184" mass="20383">MRGKQWLWGLGLTALTLGMAPPAQAARSVNFWFNILEVVNISVPDLRRFVDKNEVTPRLQKTLRLLPEKDRQGFEQVLRFKLPLDARRVIRIVDSPAVEKALTQIPPLFIPNQSASVLPGMKGAIILASVPRDKGGFRDKDGFGLVNILEAYPAAEMNMDVPAMLRLGQQGFDIQKLLGGGLGR</sequence>
<dbReference type="EMBL" id="CP017675">
    <property type="protein sequence ID" value="APB35328.1"/>
    <property type="molecule type" value="Genomic_DNA"/>
</dbReference>
<protein>
    <recommendedName>
        <fullName evidence="2">DUF1400 domain-containing protein</fullName>
    </recommendedName>
</protein>
<dbReference type="Proteomes" id="UP000180235">
    <property type="component" value="Chromosome"/>
</dbReference>